<dbReference type="InterPro" id="IPR002078">
    <property type="entry name" value="Sigma_54_int"/>
</dbReference>
<dbReference type="PRINTS" id="PR01590">
    <property type="entry name" value="HTHFIS"/>
</dbReference>
<evidence type="ECO:0000256" key="4">
    <source>
        <dbReference type="ARBA" id="ARBA00023125"/>
    </source>
</evidence>
<dbReference type="Gene3D" id="1.10.8.60">
    <property type="match status" value="1"/>
</dbReference>
<evidence type="ECO:0000256" key="2">
    <source>
        <dbReference type="ARBA" id="ARBA00022840"/>
    </source>
</evidence>
<evidence type="ECO:0000313" key="9">
    <source>
        <dbReference type="Proteomes" id="UP000316598"/>
    </source>
</evidence>
<dbReference type="Gene3D" id="2.60.200.20">
    <property type="match status" value="1"/>
</dbReference>
<dbReference type="FunFam" id="3.40.50.300:FF:000006">
    <property type="entry name" value="DNA-binding transcriptional regulator NtrC"/>
    <property type="match status" value="1"/>
</dbReference>
<evidence type="ECO:0000259" key="7">
    <source>
        <dbReference type="PROSITE" id="PS50045"/>
    </source>
</evidence>
<dbReference type="Pfam" id="PF00158">
    <property type="entry name" value="Sigma54_activat"/>
    <property type="match status" value="1"/>
</dbReference>
<dbReference type="Pfam" id="PF02954">
    <property type="entry name" value="HTH_8"/>
    <property type="match status" value="1"/>
</dbReference>
<dbReference type="Pfam" id="PF25601">
    <property type="entry name" value="AAA_lid_14"/>
    <property type="match status" value="1"/>
</dbReference>
<dbReference type="PANTHER" id="PTHR32071">
    <property type="entry name" value="TRANSCRIPTIONAL REGULATORY PROTEIN"/>
    <property type="match status" value="1"/>
</dbReference>
<dbReference type="InterPro" id="IPR025944">
    <property type="entry name" value="Sigma_54_int_dom_CS"/>
</dbReference>
<dbReference type="EMBL" id="SJPI01000002">
    <property type="protein sequence ID" value="TWT50661.1"/>
    <property type="molecule type" value="Genomic_DNA"/>
</dbReference>
<dbReference type="InterPro" id="IPR029016">
    <property type="entry name" value="GAF-like_dom_sf"/>
</dbReference>
<dbReference type="Gene3D" id="3.30.450.40">
    <property type="match status" value="1"/>
</dbReference>
<evidence type="ECO:0000256" key="3">
    <source>
        <dbReference type="ARBA" id="ARBA00023015"/>
    </source>
</evidence>
<accession>A0A5C5WKU1</accession>
<dbReference type="OrthoDB" id="9761019at2"/>
<dbReference type="PROSITE" id="PS50006">
    <property type="entry name" value="FHA_DOMAIN"/>
    <property type="match status" value="1"/>
</dbReference>
<dbReference type="SUPFAM" id="SSF55781">
    <property type="entry name" value="GAF domain-like"/>
    <property type="match status" value="1"/>
</dbReference>
<dbReference type="InterPro" id="IPR009057">
    <property type="entry name" value="Homeodomain-like_sf"/>
</dbReference>
<evidence type="ECO:0000256" key="5">
    <source>
        <dbReference type="ARBA" id="ARBA00023163"/>
    </source>
</evidence>
<organism evidence="8 9">
    <name type="scientific">Rubripirellula amarantea</name>
    <dbReference type="NCBI Taxonomy" id="2527999"/>
    <lineage>
        <taxon>Bacteria</taxon>
        <taxon>Pseudomonadati</taxon>
        <taxon>Planctomycetota</taxon>
        <taxon>Planctomycetia</taxon>
        <taxon>Pirellulales</taxon>
        <taxon>Pirellulaceae</taxon>
        <taxon>Rubripirellula</taxon>
    </lineage>
</organism>
<protein>
    <submittedName>
        <fullName evidence="8">Nitrogen fixation protein VnfA</fullName>
    </submittedName>
</protein>
<proteinExistence type="predicted"/>
<dbReference type="PANTHER" id="PTHR32071:SF57">
    <property type="entry name" value="C4-DICARBOXYLATE TRANSPORT TRANSCRIPTIONAL REGULATORY PROTEIN DCTD"/>
    <property type="match status" value="1"/>
</dbReference>
<dbReference type="Proteomes" id="UP000316598">
    <property type="component" value="Unassembled WGS sequence"/>
</dbReference>
<dbReference type="PROSITE" id="PS00676">
    <property type="entry name" value="SIGMA54_INTERACT_2"/>
    <property type="match status" value="1"/>
</dbReference>
<dbReference type="GO" id="GO:0005524">
    <property type="term" value="F:ATP binding"/>
    <property type="evidence" value="ECO:0007669"/>
    <property type="project" value="UniProtKB-KW"/>
</dbReference>
<dbReference type="InterPro" id="IPR000253">
    <property type="entry name" value="FHA_dom"/>
</dbReference>
<dbReference type="Gene3D" id="3.40.50.300">
    <property type="entry name" value="P-loop containing nucleotide triphosphate hydrolases"/>
    <property type="match status" value="1"/>
</dbReference>
<dbReference type="InterPro" id="IPR058031">
    <property type="entry name" value="AAA_lid_NorR"/>
</dbReference>
<dbReference type="PROSITE" id="PS00675">
    <property type="entry name" value="SIGMA54_INTERACT_1"/>
    <property type="match status" value="1"/>
</dbReference>
<dbReference type="SMART" id="SM00240">
    <property type="entry name" value="FHA"/>
    <property type="match status" value="1"/>
</dbReference>
<dbReference type="SUPFAM" id="SSF46689">
    <property type="entry name" value="Homeodomain-like"/>
    <property type="match status" value="1"/>
</dbReference>
<reference evidence="8 9" key="1">
    <citation type="submission" date="2019-02" db="EMBL/GenBank/DDBJ databases">
        <title>Deep-cultivation of Planctomycetes and their phenomic and genomic characterization uncovers novel biology.</title>
        <authorList>
            <person name="Wiegand S."/>
            <person name="Jogler M."/>
            <person name="Boedeker C."/>
            <person name="Pinto D."/>
            <person name="Vollmers J."/>
            <person name="Rivas-Marin E."/>
            <person name="Kohn T."/>
            <person name="Peeters S.H."/>
            <person name="Heuer A."/>
            <person name="Rast P."/>
            <person name="Oberbeckmann S."/>
            <person name="Bunk B."/>
            <person name="Jeske O."/>
            <person name="Meyerdierks A."/>
            <person name="Storesund J.E."/>
            <person name="Kallscheuer N."/>
            <person name="Luecker S."/>
            <person name="Lage O.M."/>
            <person name="Pohl T."/>
            <person name="Merkel B.J."/>
            <person name="Hornburger P."/>
            <person name="Mueller R.-W."/>
            <person name="Bruemmer F."/>
            <person name="Labrenz M."/>
            <person name="Spormann A.M."/>
            <person name="Op Den Camp H."/>
            <person name="Overmann J."/>
            <person name="Amann R."/>
            <person name="Jetten M.S.M."/>
            <person name="Mascher T."/>
            <person name="Medema M.H."/>
            <person name="Devos D.P."/>
            <person name="Kaster A.-K."/>
            <person name="Ovreas L."/>
            <person name="Rohde M."/>
            <person name="Galperin M.Y."/>
            <person name="Jogler C."/>
        </authorList>
    </citation>
    <scope>NUCLEOTIDE SEQUENCE [LARGE SCALE GENOMIC DNA]</scope>
    <source>
        <strain evidence="8 9">Pla22</strain>
    </source>
</reference>
<dbReference type="InterPro" id="IPR003593">
    <property type="entry name" value="AAA+_ATPase"/>
</dbReference>
<dbReference type="GO" id="GO:0043565">
    <property type="term" value="F:sequence-specific DNA binding"/>
    <property type="evidence" value="ECO:0007669"/>
    <property type="project" value="InterPro"/>
</dbReference>
<gene>
    <name evidence="8" type="primary">vnfA_2</name>
    <name evidence="8" type="ORF">Pla22_34040</name>
</gene>
<dbReference type="InterPro" id="IPR027417">
    <property type="entry name" value="P-loop_NTPase"/>
</dbReference>
<dbReference type="Pfam" id="PF00498">
    <property type="entry name" value="FHA"/>
    <property type="match status" value="1"/>
</dbReference>
<feature type="domain" description="FHA" evidence="6">
    <location>
        <begin position="25"/>
        <end position="74"/>
    </location>
</feature>
<keyword evidence="9" id="KW-1185">Reference proteome</keyword>
<evidence type="ECO:0000313" key="8">
    <source>
        <dbReference type="EMBL" id="TWT50661.1"/>
    </source>
</evidence>
<dbReference type="Gene3D" id="1.10.10.60">
    <property type="entry name" value="Homeodomain-like"/>
    <property type="match status" value="1"/>
</dbReference>
<dbReference type="InterPro" id="IPR008984">
    <property type="entry name" value="SMAD_FHA_dom_sf"/>
</dbReference>
<dbReference type="InterPro" id="IPR025662">
    <property type="entry name" value="Sigma_54_int_dom_ATP-bd_1"/>
</dbReference>
<dbReference type="GO" id="GO:0006355">
    <property type="term" value="P:regulation of DNA-templated transcription"/>
    <property type="evidence" value="ECO:0007669"/>
    <property type="project" value="InterPro"/>
</dbReference>
<evidence type="ECO:0000256" key="1">
    <source>
        <dbReference type="ARBA" id="ARBA00022741"/>
    </source>
</evidence>
<feature type="domain" description="Sigma-54 factor interaction" evidence="7">
    <location>
        <begin position="305"/>
        <end position="534"/>
    </location>
</feature>
<dbReference type="RefSeq" id="WP_146515849.1">
    <property type="nucleotide sequence ID" value="NZ_SJPI01000002.1"/>
</dbReference>
<dbReference type="SUPFAM" id="SSF49879">
    <property type="entry name" value="SMAD/FHA domain"/>
    <property type="match status" value="1"/>
</dbReference>
<dbReference type="PROSITE" id="PS50045">
    <property type="entry name" value="SIGMA54_INTERACT_4"/>
    <property type="match status" value="1"/>
</dbReference>
<comment type="caution">
    <text evidence="8">The sequence shown here is derived from an EMBL/GenBank/DDBJ whole genome shotgun (WGS) entry which is preliminary data.</text>
</comment>
<dbReference type="AlphaFoldDB" id="A0A5C5WKU1"/>
<keyword evidence="5" id="KW-0804">Transcription</keyword>
<dbReference type="InterPro" id="IPR003018">
    <property type="entry name" value="GAF"/>
</dbReference>
<dbReference type="CDD" id="cd00060">
    <property type="entry name" value="FHA"/>
    <property type="match status" value="1"/>
</dbReference>
<dbReference type="InterPro" id="IPR002197">
    <property type="entry name" value="HTH_Fis"/>
</dbReference>
<sequence>MISYLAVRTGPEKGRQFPLDPARPMHVGRGASCEIMLTDPVSSRFHAVVFYEDGNWHLRDTSSRNGTLVNGQKAESARLLDQSVITIGGTEMQLVEPDLDSHDDSMNTLAISKEMMQHGSWRFDLEHSENQQVVAEHVMDLYQLALHLLTGEQPDEVLITVLELLKDRTGADLVGLSVESGGGRLKWLRVVPVDSKCTTLVPKSMAKRVIQGNEALWMNDCNSDDTSVKSHKEWSDAIYIPVATDETIGVLCLYRREPSFKESDFDFAASAGRLLAIGLSRVVEHSQLVAENKRMASRTAECDELIGESPIMQRLKAKIARVGNANGSVLIRGESGTGKELVARAVHRASPQVKRPMLTVNCAAIPRDLIESQLFGHKKGSFTGADKDHIGWFEQAHTGTLFLDEIGELTLEGQAKLLRILEGHPFLPVGATEEVLVDVRVIAATNRDLAEFVREKQFREDLFYRLSVFELLVPPLRDRGDDLDMLIDHFLDHYRRENGRSTLEISNEARVMLREYPWPGNVRQLRNVIDSAVVMADDPTIERDDLGLRDAGLSRLDTLRIDLWEERLIRKALKRTEGSIPEAAKLLGISRATAYRKISDYNIDR</sequence>
<keyword evidence="3" id="KW-0805">Transcription regulation</keyword>
<dbReference type="Pfam" id="PF13185">
    <property type="entry name" value="GAF_2"/>
    <property type="match status" value="1"/>
</dbReference>
<name>A0A5C5WKU1_9BACT</name>
<dbReference type="SUPFAM" id="SSF52540">
    <property type="entry name" value="P-loop containing nucleoside triphosphate hydrolases"/>
    <property type="match status" value="1"/>
</dbReference>
<keyword evidence="2" id="KW-0067">ATP-binding</keyword>
<dbReference type="SMART" id="SM00382">
    <property type="entry name" value="AAA"/>
    <property type="match status" value="1"/>
</dbReference>
<dbReference type="InterPro" id="IPR025943">
    <property type="entry name" value="Sigma_54_int_dom_ATP-bd_2"/>
</dbReference>
<dbReference type="PROSITE" id="PS00688">
    <property type="entry name" value="SIGMA54_INTERACT_3"/>
    <property type="match status" value="1"/>
</dbReference>
<evidence type="ECO:0000259" key="6">
    <source>
        <dbReference type="PROSITE" id="PS50006"/>
    </source>
</evidence>
<keyword evidence="1" id="KW-0547">Nucleotide-binding</keyword>
<keyword evidence="4" id="KW-0238">DNA-binding</keyword>
<dbReference type="CDD" id="cd00009">
    <property type="entry name" value="AAA"/>
    <property type="match status" value="1"/>
</dbReference>